<keyword evidence="3" id="KW-1133">Transmembrane helix</keyword>
<dbReference type="OrthoDB" id="5147173at2"/>
<evidence type="ECO:0000256" key="2">
    <source>
        <dbReference type="ARBA" id="ARBA00022692"/>
    </source>
</evidence>
<evidence type="ECO:0000256" key="5">
    <source>
        <dbReference type="SAM" id="MobiDB-lite"/>
    </source>
</evidence>
<evidence type="ECO:0000259" key="6">
    <source>
        <dbReference type="Pfam" id="PF06803"/>
    </source>
</evidence>
<keyword evidence="8" id="KW-1185">Reference proteome</keyword>
<organism evidence="7 8">
    <name type="scientific">Actinacidiphila yanglinensis</name>
    <dbReference type="NCBI Taxonomy" id="310779"/>
    <lineage>
        <taxon>Bacteria</taxon>
        <taxon>Bacillati</taxon>
        <taxon>Actinomycetota</taxon>
        <taxon>Actinomycetes</taxon>
        <taxon>Kitasatosporales</taxon>
        <taxon>Streptomycetaceae</taxon>
        <taxon>Actinacidiphila</taxon>
    </lineage>
</organism>
<dbReference type="GO" id="GO:0012505">
    <property type="term" value="C:endomembrane system"/>
    <property type="evidence" value="ECO:0007669"/>
    <property type="project" value="UniProtKB-SubCell"/>
</dbReference>
<sequence>MARPVRTPDRTPDRTRDRTPQGGPERSGWGLYIERRRPGAPRLPSRLAAVPRMVLAVLRRRYPGLTRGRLTAVTMFPVLYLLSPFDLVPDVIPVLGRTDDMAVVLWFLAGLVRESGRYVEWEGQNRK</sequence>
<name>A0A1H6D9P8_9ACTN</name>
<evidence type="ECO:0000313" key="8">
    <source>
        <dbReference type="Proteomes" id="UP000236754"/>
    </source>
</evidence>
<evidence type="ECO:0000256" key="3">
    <source>
        <dbReference type="ARBA" id="ARBA00022989"/>
    </source>
</evidence>
<protein>
    <submittedName>
        <fullName evidence="7">Uncharacterized membrane protein YkvA, DUF1232 family</fullName>
    </submittedName>
</protein>
<keyword evidence="4" id="KW-0472">Membrane</keyword>
<evidence type="ECO:0000256" key="1">
    <source>
        <dbReference type="ARBA" id="ARBA00004127"/>
    </source>
</evidence>
<proteinExistence type="predicted"/>
<evidence type="ECO:0000313" key="7">
    <source>
        <dbReference type="EMBL" id="SEG82101.1"/>
    </source>
</evidence>
<reference evidence="7 8" key="1">
    <citation type="submission" date="2016-10" db="EMBL/GenBank/DDBJ databases">
        <authorList>
            <person name="de Groot N.N."/>
        </authorList>
    </citation>
    <scope>NUCLEOTIDE SEQUENCE [LARGE SCALE GENOMIC DNA]</scope>
    <source>
        <strain evidence="7 8">CGMCC 4.2023</strain>
    </source>
</reference>
<comment type="subcellular location">
    <subcellularLocation>
        <location evidence="1">Endomembrane system</location>
        <topology evidence="1">Multi-pass membrane protein</topology>
    </subcellularLocation>
</comment>
<dbReference type="InterPro" id="IPR010652">
    <property type="entry name" value="DUF1232"/>
</dbReference>
<feature type="region of interest" description="Disordered" evidence="5">
    <location>
        <begin position="1"/>
        <end position="31"/>
    </location>
</feature>
<dbReference type="Pfam" id="PF06803">
    <property type="entry name" value="DUF1232"/>
    <property type="match status" value="1"/>
</dbReference>
<feature type="domain" description="DUF1232" evidence="6">
    <location>
        <begin position="75"/>
        <end position="106"/>
    </location>
</feature>
<dbReference type="Proteomes" id="UP000236754">
    <property type="component" value="Unassembled WGS sequence"/>
</dbReference>
<dbReference type="AlphaFoldDB" id="A0A1H6D9P8"/>
<dbReference type="RefSeq" id="WP_103888589.1">
    <property type="nucleotide sequence ID" value="NZ_FNVU01000013.1"/>
</dbReference>
<dbReference type="EMBL" id="FNVU01000013">
    <property type="protein sequence ID" value="SEG82101.1"/>
    <property type="molecule type" value="Genomic_DNA"/>
</dbReference>
<evidence type="ECO:0000256" key="4">
    <source>
        <dbReference type="ARBA" id="ARBA00023136"/>
    </source>
</evidence>
<gene>
    <name evidence="7" type="ORF">SAMN05216223_11381</name>
</gene>
<keyword evidence="2" id="KW-0812">Transmembrane</keyword>
<accession>A0A1H6D9P8</accession>
<feature type="compositionally biased region" description="Basic and acidic residues" evidence="5">
    <location>
        <begin position="1"/>
        <end position="19"/>
    </location>
</feature>